<evidence type="ECO:0000313" key="4">
    <source>
        <dbReference type="Proteomes" id="UP001216253"/>
    </source>
</evidence>
<name>A0ABT5WRM0_9SPHN</name>
<protein>
    <submittedName>
        <fullName evidence="3">CHAP domain-containing protein</fullName>
    </submittedName>
</protein>
<comment type="caution">
    <text evidence="3">The sequence shown here is derived from an EMBL/GenBank/DDBJ whole genome shotgun (WGS) entry which is preliminary data.</text>
</comment>
<dbReference type="InterPro" id="IPR038765">
    <property type="entry name" value="Papain-like_cys_pep_sf"/>
</dbReference>
<dbReference type="Proteomes" id="UP001216253">
    <property type="component" value="Unassembled WGS sequence"/>
</dbReference>
<organism evidence="3 4">
    <name type="scientific">Novosphingobium album</name>
    <name type="common">ex Liu et al. 2023</name>
    <dbReference type="NCBI Taxonomy" id="3031130"/>
    <lineage>
        <taxon>Bacteria</taxon>
        <taxon>Pseudomonadati</taxon>
        <taxon>Pseudomonadota</taxon>
        <taxon>Alphaproteobacteria</taxon>
        <taxon>Sphingomonadales</taxon>
        <taxon>Sphingomonadaceae</taxon>
        <taxon>Novosphingobium</taxon>
    </lineage>
</organism>
<gene>
    <name evidence="3" type="ORF">PYV00_13310</name>
</gene>
<reference evidence="3 4" key="1">
    <citation type="submission" date="2023-03" db="EMBL/GenBank/DDBJ databases">
        <title>NovoSphingobium album sp. nov. isolated from polycyclic aromatic hydrocarbons- and heavy-metal polluted soil.</title>
        <authorList>
            <person name="Liu Z."/>
            <person name="Wang K."/>
        </authorList>
    </citation>
    <scope>NUCLEOTIDE SEQUENCE [LARGE SCALE GENOMIC DNA]</scope>
    <source>
        <strain evidence="3 4">H3SJ31-1</strain>
    </source>
</reference>
<evidence type="ECO:0000313" key="3">
    <source>
        <dbReference type="EMBL" id="MDE8652681.1"/>
    </source>
</evidence>
<keyword evidence="4" id="KW-1185">Reference proteome</keyword>
<feature type="domain" description="Peptidase C51" evidence="2">
    <location>
        <begin position="24"/>
        <end position="145"/>
    </location>
</feature>
<proteinExistence type="predicted"/>
<dbReference type="Pfam" id="PF05257">
    <property type="entry name" value="CHAP"/>
    <property type="match status" value="1"/>
</dbReference>
<dbReference type="Gene3D" id="3.90.1720.10">
    <property type="entry name" value="endopeptidase domain like (from Nostoc punctiforme)"/>
    <property type="match status" value="1"/>
</dbReference>
<feature type="signal peptide" evidence="1">
    <location>
        <begin position="1"/>
        <end position="20"/>
    </location>
</feature>
<feature type="chain" id="PRO_5046626465" evidence="1">
    <location>
        <begin position="21"/>
        <end position="207"/>
    </location>
</feature>
<dbReference type="InterPro" id="IPR007921">
    <property type="entry name" value="CHAP_dom"/>
</dbReference>
<dbReference type="PROSITE" id="PS50911">
    <property type="entry name" value="CHAP"/>
    <property type="match status" value="1"/>
</dbReference>
<sequence length="207" mass="22165">MKGYRTAILIGLLAAAGAQAQARSSSIDTDSAEGGSDERRASGGGYLQCVPYARQISGIQIRGDAHTWWGQAAGRYARGSKPRVGAVMALEPHGNSRLGHVAAVSRIVDARTILISHANWSNRGQIERNVTAIDVSPANDWSEVRVWYAPIRNLGGSHWPVAGFIYNEKPGKGGDKVNRPALAKAQKQARAKDRKKDPIGAIIAGNY</sequence>
<keyword evidence="1" id="KW-0732">Signal</keyword>
<evidence type="ECO:0000259" key="2">
    <source>
        <dbReference type="PROSITE" id="PS50911"/>
    </source>
</evidence>
<dbReference type="EMBL" id="JARESE010000044">
    <property type="protein sequence ID" value="MDE8652681.1"/>
    <property type="molecule type" value="Genomic_DNA"/>
</dbReference>
<accession>A0ABT5WRM0</accession>
<dbReference type="SUPFAM" id="SSF54001">
    <property type="entry name" value="Cysteine proteinases"/>
    <property type="match status" value="1"/>
</dbReference>
<evidence type="ECO:0000256" key="1">
    <source>
        <dbReference type="SAM" id="SignalP"/>
    </source>
</evidence>